<accession>A0A7D8ABL2</accession>
<feature type="coiled-coil region" evidence="5">
    <location>
        <begin position="82"/>
        <end position="109"/>
    </location>
</feature>
<evidence type="ECO:0000313" key="8">
    <source>
        <dbReference type="Proteomes" id="UP000515708"/>
    </source>
</evidence>
<gene>
    <name evidence="7" type="ORF">FVO59_08880</name>
</gene>
<keyword evidence="5" id="KW-0175">Coiled coil</keyword>
<dbReference type="InterPro" id="IPR000551">
    <property type="entry name" value="MerR-type_HTH_dom"/>
</dbReference>
<dbReference type="Gene3D" id="1.10.1660.10">
    <property type="match status" value="1"/>
</dbReference>
<evidence type="ECO:0000256" key="3">
    <source>
        <dbReference type="ARBA" id="ARBA00023125"/>
    </source>
</evidence>
<sequence length="144" mass="16315">MKSNAERPWSVGEVADRFSLPANVLRHWETVGLLAPERDSAGRRRYGRDDAVRVAVILRSKAAGMSLDQIAHLLERDMAGRHRVLQAHIDDLERRMAEMRRSKAMTEHALRCSAHDISTCPRFRAELSDLLVEFPEGQNGSERA</sequence>
<dbReference type="PROSITE" id="PS50937">
    <property type="entry name" value="HTH_MERR_2"/>
    <property type="match status" value="1"/>
</dbReference>
<dbReference type="SMART" id="SM00422">
    <property type="entry name" value="HTH_MERR"/>
    <property type="match status" value="1"/>
</dbReference>
<dbReference type="PANTHER" id="PTHR30204">
    <property type="entry name" value="REDOX-CYCLING DRUG-SENSING TRANSCRIPTIONAL ACTIVATOR SOXR"/>
    <property type="match status" value="1"/>
</dbReference>
<protein>
    <submittedName>
        <fullName evidence="7">MerR family transcriptional regulator</fullName>
    </submittedName>
</protein>
<evidence type="ECO:0000256" key="5">
    <source>
        <dbReference type="SAM" id="Coils"/>
    </source>
</evidence>
<evidence type="ECO:0000256" key="2">
    <source>
        <dbReference type="ARBA" id="ARBA00023015"/>
    </source>
</evidence>
<keyword evidence="3" id="KW-0238">DNA-binding</keyword>
<dbReference type="InterPro" id="IPR047057">
    <property type="entry name" value="MerR_fam"/>
</dbReference>
<dbReference type="PANTHER" id="PTHR30204:SF69">
    <property type="entry name" value="MERR-FAMILY TRANSCRIPTIONAL REGULATOR"/>
    <property type="match status" value="1"/>
</dbReference>
<name>A0A7D8ABL2_9MICO</name>
<dbReference type="AlphaFoldDB" id="A0A7D8ABL2"/>
<dbReference type="CDD" id="cd00592">
    <property type="entry name" value="HTH_MerR-like"/>
    <property type="match status" value="1"/>
</dbReference>
<dbReference type="InterPro" id="IPR009061">
    <property type="entry name" value="DNA-bd_dom_put_sf"/>
</dbReference>
<evidence type="ECO:0000259" key="6">
    <source>
        <dbReference type="PROSITE" id="PS50937"/>
    </source>
</evidence>
<feature type="domain" description="HTH merR-type" evidence="6">
    <location>
        <begin position="8"/>
        <end position="76"/>
    </location>
</feature>
<dbReference type="EMBL" id="CP043732">
    <property type="protein sequence ID" value="QMU97321.1"/>
    <property type="molecule type" value="Genomic_DNA"/>
</dbReference>
<dbReference type="Pfam" id="PF13411">
    <property type="entry name" value="MerR_1"/>
    <property type="match status" value="1"/>
</dbReference>
<keyword evidence="4" id="KW-0804">Transcription</keyword>
<keyword evidence="2" id="KW-0805">Transcription regulation</keyword>
<dbReference type="RefSeq" id="WP_182252314.1">
    <property type="nucleotide sequence ID" value="NZ_CP043732.1"/>
</dbReference>
<organism evidence="7 8">
    <name type="scientific">Microbacterium esteraromaticum</name>
    <dbReference type="NCBI Taxonomy" id="57043"/>
    <lineage>
        <taxon>Bacteria</taxon>
        <taxon>Bacillati</taxon>
        <taxon>Actinomycetota</taxon>
        <taxon>Actinomycetes</taxon>
        <taxon>Micrococcales</taxon>
        <taxon>Microbacteriaceae</taxon>
        <taxon>Microbacterium</taxon>
    </lineage>
</organism>
<evidence type="ECO:0000256" key="4">
    <source>
        <dbReference type="ARBA" id="ARBA00023163"/>
    </source>
</evidence>
<dbReference type="GO" id="GO:0003700">
    <property type="term" value="F:DNA-binding transcription factor activity"/>
    <property type="evidence" value="ECO:0007669"/>
    <property type="project" value="InterPro"/>
</dbReference>
<evidence type="ECO:0000313" key="7">
    <source>
        <dbReference type="EMBL" id="QMU97321.1"/>
    </source>
</evidence>
<dbReference type="Proteomes" id="UP000515708">
    <property type="component" value="Chromosome"/>
</dbReference>
<proteinExistence type="predicted"/>
<reference evidence="7 8" key="1">
    <citation type="journal article" date="2020" name="Front. Microbiol.">
        <title>Design of Bacterial Strain-Specific qPCR Assays Using NGS Data and Publicly Available Resources and Its Application to Track Biocontrol Strains.</title>
        <authorList>
            <person name="Hernandez I."/>
            <person name="Sant C."/>
            <person name="Martinez R."/>
            <person name="Fernandez C."/>
        </authorList>
    </citation>
    <scope>NUCLEOTIDE SEQUENCE [LARGE SCALE GENOMIC DNA]</scope>
    <source>
        <strain evidence="7 8">B24</strain>
    </source>
</reference>
<evidence type="ECO:0000256" key="1">
    <source>
        <dbReference type="ARBA" id="ARBA00022491"/>
    </source>
</evidence>
<dbReference type="GO" id="GO:0003677">
    <property type="term" value="F:DNA binding"/>
    <property type="evidence" value="ECO:0007669"/>
    <property type="project" value="UniProtKB-KW"/>
</dbReference>
<dbReference type="SUPFAM" id="SSF46955">
    <property type="entry name" value="Putative DNA-binding domain"/>
    <property type="match status" value="1"/>
</dbReference>
<keyword evidence="1" id="KW-0678">Repressor</keyword>